<accession>A0A4R9BP92</accession>
<feature type="compositionally biased region" description="Low complexity" evidence="1">
    <location>
        <begin position="34"/>
        <end position="54"/>
    </location>
</feature>
<gene>
    <name evidence="3" type="ORF">E3T61_15415</name>
</gene>
<evidence type="ECO:0000313" key="3">
    <source>
        <dbReference type="EMBL" id="TFD87215.1"/>
    </source>
</evidence>
<proteinExistence type="predicted"/>
<sequence length="235" mass="24220">MSTSRGRSIVRACSFVLVGALAGALAGCAGEGSAGTTASPTAAGPSSTAAPSETPTVAPVVAVTGLVLTPEAVQLTSSDESVVSFTYYDPIEGVVGALTAAFRTDPVVSRETPTIEPGPQTVYDWPGLRIVDEDWPALAPLDSNFYVVVEEPELNGVTLATVEDITIGDPALPLAEQNPNSGTDADGFNVLIGQIDVPRSDANPRDGSSISVSVWTDNPDRTITSITAPWEDYGV</sequence>
<organism evidence="3 4">
    <name type="scientific">Cryobacterium lactosi</name>
    <dbReference type="NCBI Taxonomy" id="1259202"/>
    <lineage>
        <taxon>Bacteria</taxon>
        <taxon>Bacillati</taxon>
        <taxon>Actinomycetota</taxon>
        <taxon>Actinomycetes</taxon>
        <taxon>Micrococcales</taxon>
        <taxon>Microbacteriaceae</taxon>
        <taxon>Cryobacterium</taxon>
    </lineage>
</organism>
<dbReference type="EMBL" id="SOHM01000031">
    <property type="protein sequence ID" value="TFD87215.1"/>
    <property type="molecule type" value="Genomic_DNA"/>
</dbReference>
<name>A0A4R9BP92_9MICO</name>
<protein>
    <submittedName>
        <fullName evidence="3">Uncharacterized protein</fullName>
    </submittedName>
</protein>
<keyword evidence="4" id="KW-1185">Reference proteome</keyword>
<dbReference type="PROSITE" id="PS51257">
    <property type="entry name" value="PROKAR_LIPOPROTEIN"/>
    <property type="match status" value="1"/>
</dbReference>
<dbReference type="Proteomes" id="UP000298468">
    <property type="component" value="Unassembled WGS sequence"/>
</dbReference>
<evidence type="ECO:0000313" key="4">
    <source>
        <dbReference type="Proteomes" id="UP000298468"/>
    </source>
</evidence>
<comment type="caution">
    <text evidence="3">The sequence shown here is derived from an EMBL/GenBank/DDBJ whole genome shotgun (WGS) entry which is preliminary data.</text>
</comment>
<evidence type="ECO:0000256" key="2">
    <source>
        <dbReference type="SAM" id="SignalP"/>
    </source>
</evidence>
<feature type="signal peptide" evidence="2">
    <location>
        <begin position="1"/>
        <end position="29"/>
    </location>
</feature>
<keyword evidence="2" id="KW-0732">Signal</keyword>
<feature type="region of interest" description="Disordered" evidence="1">
    <location>
        <begin position="32"/>
        <end position="54"/>
    </location>
</feature>
<dbReference type="AlphaFoldDB" id="A0A4R9BP92"/>
<evidence type="ECO:0000256" key="1">
    <source>
        <dbReference type="SAM" id="MobiDB-lite"/>
    </source>
</evidence>
<dbReference type="OrthoDB" id="5005615at2"/>
<reference evidence="3 4" key="1">
    <citation type="submission" date="2019-03" db="EMBL/GenBank/DDBJ databases">
        <title>Genomics of glacier-inhabiting Cryobacterium strains.</title>
        <authorList>
            <person name="Liu Q."/>
            <person name="Xin Y.-H."/>
        </authorList>
    </citation>
    <scope>NUCLEOTIDE SEQUENCE [LARGE SCALE GENOMIC DNA]</scope>
    <source>
        <strain evidence="3 4">Sr59</strain>
    </source>
</reference>
<feature type="chain" id="PRO_5039004925" evidence="2">
    <location>
        <begin position="30"/>
        <end position="235"/>
    </location>
</feature>